<protein>
    <submittedName>
        <fullName evidence="2">Uncharacterized protein</fullName>
    </submittedName>
</protein>
<evidence type="ECO:0000256" key="1">
    <source>
        <dbReference type="SAM" id="Phobius"/>
    </source>
</evidence>
<reference evidence="2" key="1">
    <citation type="journal article" date="2012" name="BMC Biol.">
        <title>Comprehensive microarray-based analysis for stage-specific larval camouflage pattern-associated genes in the swallowtail butterfly, Papilio xuthus.</title>
        <authorList>
            <person name="Futahashi R."/>
            <person name="Shirataki H."/>
            <person name="Narita T."/>
            <person name="Mita K."/>
            <person name="Fujiwara H."/>
        </authorList>
    </citation>
    <scope>NUCLEOTIDE SEQUENCE</scope>
    <source>
        <tissue evidence="2">Epidermis</tissue>
    </source>
</reference>
<organism evidence="2">
    <name type="scientific">Papilio xuthus</name>
    <name type="common">Asian swallowtail butterfly</name>
    <dbReference type="NCBI Taxonomy" id="66420"/>
    <lineage>
        <taxon>Eukaryota</taxon>
        <taxon>Metazoa</taxon>
        <taxon>Ecdysozoa</taxon>
        <taxon>Arthropoda</taxon>
        <taxon>Hexapoda</taxon>
        <taxon>Insecta</taxon>
        <taxon>Pterygota</taxon>
        <taxon>Neoptera</taxon>
        <taxon>Endopterygota</taxon>
        <taxon>Lepidoptera</taxon>
        <taxon>Glossata</taxon>
        <taxon>Ditrysia</taxon>
        <taxon>Papilionoidea</taxon>
        <taxon>Papilionidae</taxon>
        <taxon>Papilioninae</taxon>
        <taxon>Papilio</taxon>
    </lineage>
</organism>
<dbReference type="AlphaFoldDB" id="I4DP50"/>
<keyword evidence="1" id="KW-0472">Membrane</keyword>
<keyword evidence="1" id="KW-0812">Transmembrane</keyword>
<feature type="transmembrane region" description="Helical" evidence="1">
    <location>
        <begin position="33"/>
        <end position="52"/>
    </location>
</feature>
<feature type="non-terminal residue" evidence="2">
    <location>
        <position position="1"/>
    </location>
</feature>
<accession>I4DP50</accession>
<proteinExistence type="evidence at transcript level"/>
<keyword evidence="1" id="KW-1133">Transmembrane helix</keyword>
<name>I4DP50_PAPXU</name>
<dbReference type="EMBL" id="AK403359">
    <property type="protein sequence ID" value="BAM19690.1"/>
    <property type="molecule type" value="mRNA"/>
</dbReference>
<sequence>EAFIYEMEKKIFDTFIFIFNYQTSDSRTFYDLYMIQFWFELYFVKIFLLAIIS</sequence>
<evidence type="ECO:0000313" key="2">
    <source>
        <dbReference type="EMBL" id="BAM19690.1"/>
    </source>
</evidence>